<evidence type="ECO:0000313" key="1">
    <source>
        <dbReference type="EMBL" id="TKI02571.1"/>
    </source>
</evidence>
<reference evidence="1 2" key="1">
    <citation type="submission" date="2019-04" db="EMBL/GenBank/DDBJ databases">
        <authorList>
            <person name="Li M."/>
            <person name="Gao C."/>
        </authorList>
    </citation>
    <scope>NUCLEOTIDE SEQUENCE [LARGE SCALE GENOMIC DNA]</scope>
    <source>
        <strain evidence="1 2">BGMRC 2031</strain>
    </source>
</reference>
<sequence>MSMTLMAKAMSLKVGNPIRKLVLIKLADNANDKGECWPSYQHIADHCECGRSTVRDHIDALISMGFLNKENRLGVNNGKGNTSNVYYLNIDNPMPVDGTAPMPTNDIAMPPENIPMPVDGIAPMPIDGTRTSHYSETVIEPVIKQKTPLTPKGEFDEHVIENAKKALSYYNEATGLRCRDHSPFAELLTERKSRPAYTLQDIRTVIRWVVNTWKPRNGKYAKPANICRINRFDGYCADAYAWAADDIDIDCNAVISAYNAILGDRLPPADCDADRVRAVKMLAPRLAVKSLSGFLGYFEAFSEAPEFYFGGPSGTGWRANFDYLMRPEILKKTREGAL</sequence>
<dbReference type="EMBL" id="SZPQ01000070">
    <property type="protein sequence ID" value="TKI02571.1"/>
    <property type="molecule type" value="Genomic_DNA"/>
</dbReference>
<keyword evidence="2" id="KW-1185">Reference proteome</keyword>
<proteinExistence type="predicted"/>
<comment type="caution">
    <text evidence="1">The sequence shown here is derived from an EMBL/GenBank/DDBJ whole genome shotgun (WGS) entry which is preliminary data.</text>
</comment>
<organism evidence="1 2">
    <name type="scientific">Martelella alba</name>
    <dbReference type="NCBI Taxonomy" id="2590451"/>
    <lineage>
        <taxon>Bacteria</taxon>
        <taxon>Pseudomonadati</taxon>
        <taxon>Pseudomonadota</taxon>
        <taxon>Alphaproteobacteria</taxon>
        <taxon>Hyphomicrobiales</taxon>
        <taxon>Aurantimonadaceae</taxon>
        <taxon>Martelella</taxon>
    </lineage>
</organism>
<name>A0ABY2SGD8_9HYPH</name>
<protein>
    <submittedName>
        <fullName evidence="1">Helix-turn-helix domain-containing protein</fullName>
    </submittedName>
</protein>
<dbReference type="Gene3D" id="1.10.10.10">
    <property type="entry name" value="Winged helix-like DNA-binding domain superfamily/Winged helix DNA-binding domain"/>
    <property type="match status" value="1"/>
</dbReference>
<dbReference type="InterPro" id="IPR036388">
    <property type="entry name" value="WH-like_DNA-bd_sf"/>
</dbReference>
<evidence type="ECO:0000313" key="2">
    <source>
        <dbReference type="Proteomes" id="UP000305202"/>
    </source>
</evidence>
<dbReference type="RefSeq" id="WP_136992959.1">
    <property type="nucleotide sequence ID" value="NZ_SZPQ01000070.1"/>
</dbReference>
<dbReference type="Pfam" id="PF13730">
    <property type="entry name" value="HTH_36"/>
    <property type="match status" value="1"/>
</dbReference>
<accession>A0ABY2SGD8</accession>
<dbReference type="Proteomes" id="UP000305202">
    <property type="component" value="Unassembled WGS sequence"/>
</dbReference>
<gene>
    <name evidence="1" type="ORF">FCN80_24620</name>
</gene>